<dbReference type="EMBL" id="JAZAVK010000022">
    <property type="protein sequence ID" value="KAK7430113.1"/>
    <property type="molecule type" value="Genomic_DNA"/>
</dbReference>
<comment type="similarity">
    <text evidence="1">Belongs to the Gfa family.</text>
</comment>
<dbReference type="InterPro" id="IPR006913">
    <property type="entry name" value="CENP-V/GFA"/>
</dbReference>
<keyword evidence="7" id="KW-1185">Reference proteome</keyword>
<name>A0ABR1IB88_9HYPO</name>
<comment type="caution">
    <text evidence="6">The sequence shown here is derived from an EMBL/GenBank/DDBJ whole genome shotgun (WGS) entry which is preliminary data.</text>
</comment>
<sequence length="357" mass="39544">MSESNGIKTLEARCLCGSVHFTVDIPKTSLPLRTHLCHCSLCRFSLGSPCVFHTDIPVGITPKFVEPSSDANMTAYLAPGSRGGLHFCSICGCHITAIGVEKGNWTVSTSIFTDHDPGNFQIEKHIYSKSVKGGGIAQMLTHIRGRELEVFNPPEDRPDAEVIESEPEVGADGKDRLRAKCHCGGVSFTFPRPTEEVINDSYMSYYVSRTDKSKWHGCFDACKDCRLVNGAHVVGWTFIPLALCEPSIKPDLLIGTAKTYRSSPDVLRSFCGTCGATFFYSVEERRPTDRQQVVDLATGVLRAPEGGMAENWLTWRARIAWLDSGKRFDGEFIEALQEGMNKYVLEKEGKIEDYNID</sequence>
<feature type="domain" description="CENP-V/GFA" evidence="5">
    <location>
        <begin position="10"/>
        <end position="128"/>
    </location>
</feature>
<evidence type="ECO:0000256" key="4">
    <source>
        <dbReference type="ARBA" id="ARBA00023239"/>
    </source>
</evidence>
<dbReference type="PROSITE" id="PS51891">
    <property type="entry name" value="CENP_V_GFA"/>
    <property type="match status" value="1"/>
</dbReference>
<keyword evidence="2" id="KW-0479">Metal-binding</keyword>
<dbReference type="Pfam" id="PF04828">
    <property type="entry name" value="GFA"/>
    <property type="match status" value="1"/>
</dbReference>
<dbReference type="SUPFAM" id="SSF51316">
    <property type="entry name" value="Mss4-like"/>
    <property type="match status" value="2"/>
</dbReference>
<dbReference type="PANTHER" id="PTHR33337:SF31">
    <property type="entry name" value="DUF636 DOMAIN PROTEIN (AFU_ORTHOLOGUE AFUA_2G12650)"/>
    <property type="match status" value="1"/>
</dbReference>
<dbReference type="PANTHER" id="PTHR33337">
    <property type="entry name" value="GFA DOMAIN-CONTAINING PROTEIN"/>
    <property type="match status" value="1"/>
</dbReference>
<evidence type="ECO:0000256" key="2">
    <source>
        <dbReference type="ARBA" id="ARBA00022723"/>
    </source>
</evidence>
<reference evidence="6 7" key="1">
    <citation type="journal article" date="2025" name="Microbiol. Resour. Announc.">
        <title>Draft genome sequences for Neonectria magnoliae and Neonectria punicea, canker pathogens of Liriodendron tulipifera and Acer saccharum in West Virginia.</title>
        <authorList>
            <person name="Petronek H.M."/>
            <person name="Kasson M.T."/>
            <person name="Metheny A.M."/>
            <person name="Stauder C.M."/>
            <person name="Lovett B."/>
            <person name="Lynch S.C."/>
            <person name="Garnas J.R."/>
            <person name="Kasson L.R."/>
            <person name="Stajich J.E."/>
        </authorList>
    </citation>
    <scope>NUCLEOTIDE SEQUENCE [LARGE SCALE GENOMIC DNA]</scope>
    <source>
        <strain evidence="6 7">NRRL 64651</strain>
    </source>
</reference>
<accession>A0ABR1IB88</accession>
<gene>
    <name evidence="6" type="ORF">QQZ08_003298</name>
</gene>
<organism evidence="6 7">
    <name type="scientific">Neonectria magnoliae</name>
    <dbReference type="NCBI Taxonomy" id="2732573"/>
    <lineage>
        <taxon>Eukaryota</taxon>
        <taxon>Fungi</taxon>
        <taxon>Dikarya</taxon>
        <taxon>Ascomycota</taxon>
        <taxon>Pezizomycotina</taxon>
        <taxon>Sordariomycetes</taxon>
        <taxon>Hypocreomycetidae</taxon>
        <taxon>Hypocreales</taxon>
        <taxon>Nectriaceae</taxon>
        <taxon>Neonectria</taxon>
    </lineage>
</organism>
<evidence type="ECO:0000313" key="7">
    <source>
        <dbReference type="Proteomes" id="UP001498421"/>
    </source>
</evidence>
<evidence type="ECO:0000313" key="6">
    <source>
        <dbReference type="EMBL" id="KAK7430113.1"/>
    </source>
</evidence>
<dbReference type="InterPro" id="IPR011057">
    <property type="entry name" value="Mss4-like_sf"/>
</dbReference>
<evidence type="ECO:0000256" key="1">
    <source>
        <dbReference type="ARBA" id="ARBA00005495"/>
    </source>
</evidence>
<protein>
    <recommendedName>
        <fullName evidence="5">CENP-V/GFA domain-containing protein</fullName>
    </recommendedName>
</protein>
<proteinExistence type="inferred from homology"/>
<dbReference type="Proteomes" id="UP001498421">
    <property type="component" value="Unassembled WGS sequence"/>
</dbReference>
<dbReference type="Gene3D" id="3.90.1590.10">
    <property type="entry name" value="glutathione-dependent formaldehyde- activating enzyme (gfa)"/>
    <property type="match status" value="2"/>
</dbReference>
<evidence type="ECO:0000259" key="5">
    <source>
        <dbReference type="PROSITE" id="PS51891"/>
    </source>
</evidence>
<evidence type="ECO:0000256" key="3">
    <source>
        <dbReference type="ARBA" id="ARBA00022833"/>
    </source>
</evidence>
<keyword evidence="4" id="KW-0456">Lyase</keyword>
<keyword evidence="3" id="KW-0862">Zinc</keyword>